<keyword evidence="1" id="KW-0472">Membrane</keyword>
<dbReference type="EMBL" id="FOJU01000002">
    <property type="protein sequence ID" value="SFA86937.1"/>
    <property type="molecule type" value="Genomic_DNA"/>
</dbReference>
<keyword evidence="1" id="KW-0812">Transmembrane</keyword>
<reference evidence="2 3" key="1">
    <citation type="submission" date="2016-10" db="EMBL/GenBank/DDBJ databases">
        <authorList>
            <person name="de Groot N.N."/>
        </authorList>
    </citation>
    <scope>NUCLEOTIDE SEQUENCE [LARGE SCALE GENOMIC DNA]</scope>
    <source>
        <strain evidence="2 3">DSM 29316</strain>
    </source>
</reference>
<sequence>MPRLMAFDTYVPQKRLTECRCLSQAEDPAMKTVRLDIMKFATKIAVMAVWASAALGMAAPAISATGEGLRVTGRIDWSLWIDADGCQHWWADGGVEGYMVPRRNPRSGRPICSKPTRCLVSGTLFQGDATTLSETGRAELGRFFEGRKDSAISIYDSSASQGSAERRRRISQARAEAVSALARASGKVVAYEGAAATASGGTEIQCYGW</sequence>
<organism evidence="2 3">
    <name type="scientific">Poseidonocella pacifica</name>
    <dbReference type="NCBI Taxonomy" id="871651"/>
    <lineage>
        <taxon>Bacteria</taxon>
        <taxon>Pseudomonadati</taxon>
        <taxon>Pseudomonadota</taxon>
        <taxon>Alphaproteobacteria</taxon>
        <taxon>Rhodobacterales</taxon>
        <taxon>Roseobacteraceae</taxon>
        <taxon>Poseidonocella</taxon>
    </lineage>
</organism>
<dbReference type="STRING" id="871651.SAMN05421688_1332"/>
<protein>
    <recommendedName>
        <fullName evidence="4">OmpA family protein</fullName>
    </recommendedName>
</protein>
<feature type="transmembrane region" description="Helical" evidence="1">
    <location>
        <begin position="40"/>
        <end position="62"/>
    </location>
</feature>
<evidence type="ECO:0008006" key="4">
    <source>
        <dbReference type="Google" id="ProtNLM"/>
    </source>
</evidence>
<keyword evidence="3" id="KW-1185">Reference proteome</keyword>
<name>A0A1I0WEU9_9RHOB</name>
<proteinExistence type="predicted"/>
<accession>A0A1I0WEU9</accession>
<keyword evidence="1" id="KW-1133">Transmembrane helix</keyword>
<dbReference type="AlphaFoldDB" id="A0A1I0WEU9"/>
<evidence type="ECO:0000313" key="3">
    <source>
        <dbReference type="Proteomes" id="UP000198796"/>
    </source>
</evidence>
<gene>
    <name evidence="2" type="ORF">SAMN05421688_1332</name>
</gene>
<evidence type="ECO:0000313" key="2">
    <source>
        <dbReference type="EMBL" id="SFA86937.1"/>
    </source>
</evidence>
<dbReference type="Proteomes" id="UP000198796">
    <property type="component" value="Unassembled WGS sequence"/>
</dbReference>
<evidence type="ECO:0000256" key="1">
    <source>
        <dbReference type="SAM" id="Phobius"/>
    </source>
</evidence>